<name>A0A8W8MLB9_MAGGI</name>
<evidence type="ECO:0000313" key="2">
    <source>
        <dbReference type="Proteomes" id="UP000005408"/>
    </source>
</evidence>
<dbReference type="AlphaFoldDB" id="A0A8W8MLB9"/>
<evidence type="ECO:0000313" key="1">
    <source>
        <dbReference type="EnsemblMetazoa" id="G33674.1:cds"/>
    </source>
</evidence>
<organism evidence="1 2">
    <name type="scientific">Magallana gigas</name>
    <name type="common">Pacific oyster</name>
    <name type="synonym">Crassostrea gigas</name>
    <dbReference type="NCBI Taxonomy" id="29159"/>
    <lineage>
        <taxon>Eukaryota</taxon>
        <taxon>Metazoa</taxon>
        <taxon>Spiralia</taxon>
        <taxon>Lophotrochozoa</taxon>
        <taxon>Mollusca</taxon>
        <taxon>Bivalvia</taxon>
        <taxon>Autobranchia</taxon>
        <taxon>Pteriomorphia</taxon>
        <taxon>Ostreida</taxon>
        <taxon>Ostreoidea</taxon>
        <taxon>Ostreidae</taxon>
        <taxon>Magallana</taxon>
    </lineage>
</organism>
<protein>
    <submittedName>
        <fullName evidence="1">Uncharacterized protein</fullName>
    </submittedName>
</protein>
<keyword evidence="2" id="KW-1185">Reference proteome</keyword>
<sequence length="183" mass="20828">MEAWWKERSLLPFHSPVTAMIVGPTMSGKTSFVYEILKHADGLPSKDQIDKWSEGVQHTVSVLYDMMMQVAKSEESLTLFCVTAHHRRISVFMLAQNLYMPGKFAGTISLNCHYVIIFRNVRDSRQVFTFGSQVFPLRLTYSKEAGNKATSIPFGYLVVDMSPGTEDKYRSRTHILPNEDTIV</sequence>
<dbReference type="Proteomes" id="UP000005408">
    <property type="component" value="Unassembled WGS sequence"/>
</dbReference>
<reference evidence="1" key="1">
    <citation type="submission" date="2022-08" db="UniProtKB">
        <authorList>
            <consortium name="EnsemblMetazoa"/>
        </authorList>
    </citation>
    <scope>IDENTIFICATION</scope>
    <source>
        <strain evidence="1">05x7-T-G4-1.051#20</strain>
    </source>
</reference>
<dbReference type="EnsemblMetazoa" id="G33674.1">
    <property type="protein sequence ID" value="G33674.1:cds"/>
    <property type="gene ID" value="G33674"/>
</dbReference>
<accession>A0A8W8MLB9</accession>
<proteinExistence type="predicted"/>